<sequence>MMFSGSRSANSNSVFKWKWRDQVTVQKLATGAQLCSVPKVGLLPCVVVFTLLDFALHDLLLFQDVACKLASVPPLALVSVLILFLALVLTSVLVLILVLALALVLAYERESTEDETS</sequence>
<evidence type="ECO:0000313" key="2">
    <source>
        <dbReference type="EMBL" id="KAF4347101.1"/>
    </source>
</evidence>
<evidence type="ECO:0008006" key="4">
    <source>
        <dbReference type="Google" id="ProtNLM"/>
    </source>
</evidence>
<evidence type="ECO:0000313" key="3">
    <source>
        <dbReference type="Proteomes" id="UP000583929"/>
    </source>
</evidence>
<evidence type="ECO:0000256" key="1">
    <source>
        <dbReference type="SAM" id="Phobius"/>
    </source>
</evidence>
<feature type="transmembrane region" description="Helical" evidence="1">
    <location>
        <begin position="41"/>
        <end position="62"/>
    </location>
</feature>
<keyword evidence="1" id="KW-0812">Transmembrane</keyword>
<dbReference type="Proteomes" id="UP000583929">
    <property type="component" value="Unassembled WGS sequence"/>
</dbReference>
<dbReference type="EMBL" id="JAATIQ010000858">
    <property type="protein sequence ID" value="KAF4347101.1"/>
    <property type="molecule type" value="Genomic_DNA"/>
</dbReference>
<feature type="transmembrane region" description="Helical" evidence="1">
    <location>
        <begin position="74"/>
        <end position="107"/>
    </location>
</feature>
<comment type="caution">
    <text evidence="2">The sequence shown here is derived from an EMBL/GenBank/DDBJ whole genome shotgun (WGS) entry which is preliminary data.</text>
</comment>
<keyword evidence="1" id="KW-0472">Membrane</keyword>
<accession>A0A7J6DLX6</accession>
<gene>
    <name evidence="2" type="ORF">G4B88_025144</name>
</gene>
<dbReference type="AlphaFoldDB" id="A0A7J6DLX6"/>
<protein>
    <recommendedName>
        <fullName evidence="4">Transmembrane protein</fullName>
    </recommendedName>
</protein>
<name>A0A7J6DLX6_CANSA</name>
<keyword evidence="3" id="KW-1185">Reference proteome</keyword>
<organism evidence="2 3">
    <name type="scientific">Cannabis sativa</name>
    <name type="common">Hemp</name>
    <name type="synonym">Marijuana</name>
    <dbReference type="NCBI Taxonomy" id="3483"/>
    <lineage>
        <taxon>Eukaryota</taxon>
        <taxon>Viridiplantae</taxon>
        <taxon>Streptophyta</taxon>
        <taxon>Embryophyta</taxon>
        <taxon>Tracheophyta</taxon>
        <taxon>Spermatophyta</taxon>
        <taxon>Magnoliopsida</taxon>
        <taxon>eudicotyledons</taxon>
        <taxon>Gunneridae</taxon>
        <taxon>Pentapetalae</taxon>
        <taxon>rosids</taxon>
        <taxon>fabids</taxon>
        <taxon>Rosales</taxon>
        <taxon>Cannabaceae</taxon>
        <taxon>Cannabis</taxon>
    </lineage>
</organism>
<proteinExistence type="predicted"/>
<keyword evidence="1" id="KW-1133">Transmembrane helix</keyword>
<reference evidence="2 3" key="1">
    <citation type="journal article" date="2020" name="bioRxiv">
        <title>Sequence and annotation of 42 cannabis genomes reveals extensive copy number variation in cannabinoid synthesis and pathogen resistance genes.</title>
        <authorList>
            <person name="Mckernan K.J."/>
            <person name="Helbert Y."/>
            <person name="Kane L.T."/>
            <person name="Ebling H."/>
            <person name="Zhang L."/>
            <person name="Liu B."/>
            <person name="Eaton Z."/>
            <person name="Mclaughlin S."/>
            <person name="Kingan S."/>
            <person name="Baybayan P."/>
            <person name="Concepcion G."/>
            <person name="Jordan M."/>
            <person name="Riva A."/>
            <person name="Barbazuk W."/>
            <person name="Harkins T."/>
        </authorList>
    </citation>
    <scope>NUCLEOTIDE SEQUENCE [LARGE SCALE GENOMIC DNA]</scope>
    <source>
        <strain evidence="3">cv. Jamaican Lion 4</strain>
        <tissue evidence="2">Leaf</tissue>
    </source>
</reference>